<dbReference type="SUPFAM" id="SSF51161">
    <property type="entry name" value="Trimeric LpxA-like enzymes"/>
    <property type="match status" value="1"/>
</dbReference>
<keyword evidence="2 4" id="KW-0808">Transferase</keyword>
<dbReference type="InterPro" id="IPR011004">
    <property type="entry name" value="Trimer_LpxA-like_sf"/>
</dbReference>
<sequence>MHDATLADLIAELDAGHLIPGDSPLHQAMHRQSQEAIRITTELNGTYHDEAGVRALLSELVGYGVDATVGLFPPFTSDFGRNIRFGRNVFINSGCRFQDQGGLTIGDGALIGHNTVIATLNHAMDPARRADLEPTPVVIGKDVWIGSNSTVTPGVTIGDGAVIGAGSVVTRDIPAGMAAVGSPARVVREVLPG</sequence>
<evidence type="ECO:0000256" key="2">
    <source>
        <dbReference type="ARBA" id="ARBA00022679"/>
    </source>
</evidence>
<keyword evidence="3" id="KW-0677">Repeat</keyword>
<name>A0A3B9QUA8_9CORY</name>
<dbReference type="GO" id="GO:0008374">
    <property type="term" value="F:O-acyltransferase activity"/>
    <property type="evidence" value="ECO:0007669"/>
    <property type="project" value="TreeGrafter"/>
</dbReference>
<dbReference type="EMBL" id="DMDD01000142">
    <property type="protein sequence ID" value="HAF72555.1"/>
    <property type="molecule type" value="Genomic_DNA"/>
</dbReference>
<accession>A0A3B9QUA8</accession>
<reference evidence="4 5" key="1">
    <citation type="journal article" date="2018" name="Nat. Biotechnol.">
        <title>A standardized bacterial taxonomy based on genome phylogeny substantially revises the tree of life.</title>
        <authorList>
            <person name="Parks D.H."/>
            <person name="Chuvochina M."/>
            <person name="Waite D.W."/>
            <person name="Rinke C."/>
            <person name="Skarshewski A."/>
            <person name="Chaumeil P.A."/>
            <person name="Hugenholtz P."/>
        </authorList>
    </citation>
    <scope>NUCLEOTIDE SEQUENCE [LARGE SCALE GENOMIC DNA]</scope>
    <source>
        <strain evidence="4">UBA9851</strain>
    </source>
</reference>
<gene>
    <name evidence="4" type="ORF">DCL06_06400</name>
</gene>
<dbReference type="PROSITE" id="PS00101">
    <property type="entry name" value="HEXAPEP_TRANSFERASES"/>
    <property type="match status" value="1"/>
</dbReference>
<comment type="caution">
    <text evidence="4">The sequence shown here is derived from an EMBL/GenBank/DDBJ whole genome shotgun (WGS) entry which is preliminary data.</text>
</comment>
<evidence type="ECO:0000313" key="4">
    <source>
        <dbReference type="EMBL" id="HAF72555.1"/>
    </source>
</evidence>
<dbReference type="InterPro" id="IPR018357">
    <property type="entry name" value="Hexapep_transf_CS"/>
</dbReference>
<dbReference type="Pfam" id="PF14602">
    <property type="entry name" value="Hexapep_2"/>
    <property type="match status" value="1"/>
</dbReference>
<dbReference type="AlphaFoldDB" id="A0A3B9QUA8"/>
<dbReference type="Gene3D" id="2.160.10.10">
    <property type="entry name" value="Hexapeptide repeat proteins"/>
    <property type="match status" value="1"/>
</dbReference>
<dbReference type="InterPro" id="IPR001451">
    <property type="entry name" value="Hexapep"/>
</dbReference>
<evidence type="ECO:0000256" key="3">
    <source>
        <dbReference type="ARBA" id="ARBA00022737"/>
    </source>
</evidence>
<proteinExistence type="inferred from homology"/>
<dbReference type="InterPro" id="IPR051159">
    <property type="entry name" value="Hexapeptide_acetyltransf"/>
</dbReference>
<dbReference type="Proteomes" id="UP000260925">
    <property type="component" value="Unassembled WGS sequence"/>
</dbReference>
<evidence type="ECO:0000256" key="1">
    <source>
        <dbReference type="ARBA" id="ARBA00007274"/>
    </source>
</evidence>
<evidence type="ECO:0000313" key="5">
    <source>
        <dbReference type="Proteomes" id="UP000260925"/>
    </source>
</evidence>
<dbReference type="PANTHER" id="PTHR23416:SF23">
    <property type="entry name" value="ACETYLTRANSFERASE C18B11.09C-RELATED"/>
    <property type="match status" value="1"/>
</dbReference>
<organism evidence="4 5">
    <name type="scientific">Corynebacterium variabile</name>
    <dbReference type="NCBI Taxonomy" id="1727"/>
    <lineage>
        <taxon>Bacteria</taxon>
        <taxon>Bacillati</taxon>
        <taxon>Actinomycetota</taxon>
        <taxon>Actinomycetes</taxon>
        <taxon>Mycobacteriales</taxon>
        <taxon>Corynebacteriaceae</taxon>
        <taxon>Corynebacterium</taxon>
    </lineage>
</organism>
<protein>
    <submittedName>
        <fullName evidence="4">Acetyltransferase</fullName>
    </submittedName>
</protein>
<dbReference type="PANTHER" id="PTHR23416">
    <property type="entry name" value="SIALIC ACID SYNTHASE-RELATED"/>
    <property type="match status" value="1"/>
</dbReference>
<comment type="similarity">
    <text evidence="1">Belongs to the transferase hexapeptide repeat family.</text>
</comment>